<proteinExistence type="predicted"/>
<comment type="caution">
    <text evidence="7">The sequence shown here is derived from an EMBL/GenBank/DDBJ whole genome shotgun (WGS) entry which is preliminary data.</text>
</comment>
<gene>
    <name evidence="7" type="ORF">A2419_00980</name>
</gene>
<feature type="transmembrane region" description="Helical" evidence="6">
    <location>
        <begin position="335"/>
        <end position="355"/>
    </location>
</feature>
<keyword evidence="4 6" id="KW-1133">Transmembrane helix</keyword>
<feature type="transmembrane region" description="Helical" evidence="6">
    <location>
        <begin position="299"/>
        <end position="329"/>
    </location>
</feature>
<protein>
    <recommendedName>
        <fullName evidence="9">Polysaccharide biosynthesis protein C-terminal domain-containing protein</fullName>
    </recommendedName>
</protein>
<dbReference type="GO" id="GO:0005886">
    <property type="term" value="C:plasma membrane"/>
    <property type="evidence" value="ECO:0007669"/>
    <property type="project" value="UniProtKB-SubCell"/>
</dbReference>
<feature type="transmembrane region" description="Helical" evidence="6">
    <location>
        <begin position="391"/>
        <end position="414"/>
    </location>
</feature>
<evidence type="ECO:0008006" key="9">
    <source>
        <dbReference type="Google" id="ProtNLM"/>
    </source>
</evidence>
<sequence>MIQATKQRLYGFLRWSERYTKTDMVYFASGGGWSAFGTIVSGLLALLTAVAFANLLPKETYGTYQYILATVGIFGIFGLSGIKTAIGYASARGKDQSFFDAIHAKIRWAFLSSAVSLGTGVYYFLQGNTLLASAFIIAAIFLPWWDVYGNYVPYLQGKKRFDKLTLYESGTQCINALAIVGTLLFTQNLLILLLAYFVSWTAGRYFFYRRALVVAPPNQEHDPSLLSYGKHLSLMNIVNVIASNADKFLLWHFLGAAEVAVYIFSLAIPLRVSSTFAAINRLYFPKVAEQKFEDVSRTLFWKIFLLTLVTLTAAISYVLAAPYLFHIFFPEYLEAIPYTQVAALLIATQPFSLFGTALSAHAKKKELYIFTVIPPIIQIISLVVLVPSLHILGAVIALLIGQLTESLLLTGIFVKASWKR</sequence>
<feature type="transmembrane region" description="Helical" evidence="6">
    <location>
        <begin position="131"/>
        <end position="152"/>
    </location>
</feature>
<dbReference type="AlphaFoldDB" id="A0A1F4Y4Q1"/>
<comment type="subcellular location">
    <subcellularLocation>
        <location evidence="1">Cell membrane</location>
        <topology evidence="1">Multi-pass membrane protein</topology>
    </subcellularLocation>
</comment>
<dbReference type="InterPro" id="IPR050833">
    <property type="entry name" value="Poly_Biosynth_Transport"/>
</dbReference>
<evidence type="ECO:0000256" key="2">
    <source>
        <dbReference type="ARBA" id="ARBA00022475"/>
    </source>
</evidence>
<keyword evidence="5 6" id="KW-0472">Membrane</keyword>
<evidence type="ECO:0000313" key="7">
    <source>
        <dbReference type="EMBL" id="OGC88919.1"/>
    </source>
</evidence>
<dbReference type="PANTHER" id="PTHR30250:SF11">
    <property type="entry name" value="O-ANTIGEN TRANSPORTER-RELATED"/>
    <property type="match status" value="1"/>
</dbReference>
<dbReference type="EMBL" id="MEXB01000001">
    <property type="protein sequence ID" value="OGC88919.1"/>
    <property type="molecule type" value="Genomic_DNA"/>
</dbReference>
<organism evidence="7 8">
    <name type="scientific">Candidatus Adlerbacteria bacterium RIFOXYC1_FULL_48_26</name>
    <dbReference type="NCBI Taxonomy" id="1797247"/>
    <lineage>
        <taxon>Bacteria</taxon>
        <taxon>Candidatus Adleribacteriota</taxon>
    </lineage>
</organism>
<dbReference type="PANTHER" id="PTHR30250">
    <property type="entry name" value="PST FAMILY PREDICTED COLANIC ACID TRANSPORTER"/>
    <property type="match status" value="1"/>
</dbReference>
<feature type="transmembrane region" description="Helical" evidence="6">
    <location>
        <begin position="259"/>
        <end position="279"/>
    </location>
</feature>
<feature type="transmembrane region" description="Helical" evidence="6">
    <location>
        <begin position="367"/>
        <end position="385"/>
    </location>
</feature>
<dbReference type="Proteomes" id="UP000176568">
    <property type="component" value="Unassembled WGS sequence"/>
</dbReference>
<evidence type="ECO:0000256" key="4">
    <source>
        <dbReference type="ARBA" id="ARBA00022989"/>
    </source>
</evidence>
<evidence type="ECO:0000256" key="5">
    <source>
        <dbReference type="ARBA" id="ARBA00023136"/>
    </source>
</evidence>
<evidence type="ECO:0000313" key="8">
    <source>
        <dbReference type="Proteomes" id="UP000176568"/>
    </source>
</evidence>
<keyword evidence="2" id="KW-1003">Cell membrane</keyword>
<dbReference type="Pfam" id="PF01943">
    <property type="entry name" value="Polysacc_synt"/>
    <property type="match status" value="1"/>
</dbReference>
<dbReference type="STRING" id="1797247.A2419_00980"/>
<dbReference type="InterPro" id="IPR002797">
    <property type="entry name" value="Polysacc_synth"/>
</dbReference>
<keyword evidence="3 6" id="KW-0812">Transmembrane</keyword>
<evidence type="ECO:0000256" key="3">
    <source>
        <dbReference type="ARBA" id="ARBA00022692"/>
    </source>
</evidence>
<evidence type="ECO:0000256" key="1">
    <source>
        <dbReference type="ARBA" id="ARBA00004651"/>
    </source>
</evidence>
<feature type="transmembrane region" description="Helical" evidence="6">
    <location>
        <begin position="106"/>
        <end position="125"/>
    </location>
</feature>
<feature type="transmembrane region" description="Helical" evidence="6">
    <location>
        <begin position="173"/>
        <end position="198"/>
    </location>
</feature>
<accession>A0A1F4Y4Q1</accession>
<evidence type="ECO:0000256" key="6">
    <source>
        <dbReference type="SAM" id="Phobius"/>
    </source>
</evidence>
<reference evidence="7 8" key="1">
    <citation type="journal article" date="2016" name="Nat. Commun.">
        <title>Thousands of microbial genomes shed light on interconnected biogeochemical processes in an aquifer system.</title>
        <authorList>
            <person name="Anantharaman K."/>
            <person name="Brown C.T."/>
            <person name="Hug L.A."/>
            <person name="Sharon I."/>
            <person name="Castelle C.J."/>
            <person name="Probst A.J."/>
            <person name="Thomas B.C."/>
            <person name="Singh A."/>
            <person name="Wilkins M.J."/>
            <person name="Karaoz U."/>
            <person name="Brodie E.L."/>
            <person name="Williams K.H."/>
            <person name="Hubbard S.S."/>
            <person name="Banfield J.F."/>
        </authorList>
    </citation>
    <scope>NUCLEOTIDE SEQUENCE [LARGE SCALE GENOMIC DNA]</scope>
</reference>
<feature type="transmembrane region" description="Helical" evidence="6">
    <location>
        <begin position="24"/>
        <end position="52"/>
    </location>
</feature>
<name>A0A1F4Y4Q1_9BACT</name>
<feature type="transmembrane region" description="Helical" evidence="6">
    <location>
        <begin position="64"/>
        <end position="86"/>
    </location>
</feature>